<dbReference type="PANTHER" id="PTHR36121:SF1">
    <property type="entry name" value="PROTEIN SXY"/>
    <property type="match status" value="1"/>
</dbReference>
<dbReference type="EMBL" id="JAUSWJ010000001">
    <property type="protein sequence ID" value="MDQ0515046.1"/>
    <property type="molecule type" value="Genomic_DNA"/>
</dbReference>
<feature type="domain" description="TfoX N-terminal" evidence="1">
    <location>
        <begin position="9"/>
        <end position="101"/>
    </location>
</feature>
<dbReference type="RefSeq" id="WP_266281478.1">
    <property type="nucleotide sequence ID" value="NZ_JAPKNF010000001.1"/>
</dbReference>
<name>A0ABU0M281_9HYPH</name>
<dbReference type="Proteomes" id="UP001223743">
    <property type="component" value="Unassembled WGS sequence"/>
</dbReference>
<evidence type="ECO:0000313" key="3">
    <source>
        <dbReference type="Proteomes" id="UP001223743"/>
    </source>
</evidence>
<evidence type="ECO:0000313" key="2">
    <source>
        <dbReference type="EMBL" id="MDQ0515046.1"/>
    </source>
</evidence>
<accession>A0ABU0M281</accession>
<dbReference type="Gene3D" id="3.30.1460.30">
    <property type="entry name" value="YgaC/TfoX-N like chaperone"/>
    <property type="match status" value="1"/>
</dbReference>
<dbReference type="InterPro" id="IPR007076">
    <property type="entry name" value="TfoX_N"/>
</dbReference>
<proteinExistence type="predicted"/>
<dbReference type="PANTHER" id="PTHR36121">
    <property type="entry name" value="PROTEIN SXY"/>
    <property type="match status" value="1"/>
</dbReference>
<sequence length="120" mass="13486">MADRDFLEELFEPVGRVELKRMFGGLGAFRDGLIFALVLDDAIYLKSDDATRARFEAEGCGPFTYAKKTGQSVSLSYWRLPERLMDDTEEFRIWALEAVAVAHRAGPGKPASARKRKSAR</sequence>
<reference evidence="2 3" key="1">
    <citation type="submission" date="2023-07" db="EMBL/GenBank/DDBJ databases">
        <title>Genomic Encyclopedia of Type Strains, Phase IV (KMG-IV): sequencing the most valuable type-strain genomes for metagenomic binning, comparative biology and taxonomic classification.</title>
        <authorList>
            <person name="Goeker M."/>
        </authorList>
    </citation>
    <scope>NUCLEOTIDE SEQUENCE [LARGE SCALE GENOMIC DNA]</scope>
    <source>
        <strain evidence="2 3">B1-1</strain>
    </source>
</reference>
<organism evidence="2 3">
    <name type="scientific">Kaistia geumhonensis</name>
    <dbReference type="NCBI Taxonomy" id="410839"/>
    <lineage>
        <taxon>Bacteria</taxon>
        <taxon>Pseudomonadati</taxon>
        <taxon>Pseudomonadota</taxon>
        <taxon>Alphaproteobacteria</taxon>
        <taxon>Hyphomicrobiales</taxon>
        <taxon>Kaistiaceae</taxon>
        <taxon>Kaistia</taxon>
    </lineage>
</organism>
<gene>
    <name evidence="2" type="ORF">QO015_000659</name>
</gene>
<dbReference type="InterPro" id="IPR047525">
    <property type="entry name" value="TfoX-like"/>
</dbReference>
<dbReference type="Pfam" id="PF04993">
    <property type="entry name" value="TfoX_N"/>
    <property type="match status" value="1"/>
</dbReference>
<comment type="caution">
    <text evidence="2">The sequence shown here is derived from an EMBL/GenBank/DDBJ whole genome shotgun (WGS) entry which is preliminary data.</text>
</comment>
<dbReference type="SUPFAM" id="SSF159894">
    <property type="entry name" value="YgaC/TfoX-N like"/>
    <property type="match status" value="1"/>
</dbReference>
<evidence type="ECO:0000259" key="1">
    <source>
        <dbReference type="Pfam" id="PF04993"/>
    </source>
</evidence>
<keyword evidence="3" id="KW-1185">Reference proteome</keyword>
<protein>
    <submittedName>
        <fullName evidence="2">DNA transformation protein</fullName>
    </submittedName>
</protein>